<keyword evidence="10" id="KW-0325">Glycoprotein</keyword>
<keyword evidence="5" id="KW-0812">Transmembrane</keyword>
<protein>
    <submittedName>
        <fullName evidence="11">Uncharacterized protein</fullName>
    </submittedName>
</protein>
<evidence type="ECO:0000256" key="4">
    <source>
        <dbReference type="ARBA" id="ARBA00022614"/>
    </source>
</evidence>
<evidence type="ECO:0000256" key="5">
    <source>
        <dbReference type="ARBA" id="ARBA00022692"/>
    </source>
</evidence>
<evidence type="ECO:0000256" key="2">
    <source>
        <dbReference type="ARBA" id="ARBA00009592"/>
    </source>
</evidence>
<dbReference type="EMBL" id="JBBNAF010000002">
    <property type="protein sequence ID" value="KAK9161987.1"/>
    <property type="molecule type" value="Genomic_DNA"/>
</dbReference>
<comment type="similarity">
    <text evidence="2">Belongs to the RLP family.</text>
</comment>
<dbReference type="AlphaFoldDB" id="A0AAP0L1V4"/>
<dbReference type="InterPro" id="IPR001611">
    <property type="entry name" value="Leu-rich_rpt"/>
</dbReference>
<dbReference type="Pfam" id="PF00560">
    <property type="entry name" value="LRR_1"/>
    <property type="match status" value="2"/>
</dbReference>
<keyword evidence="8" id="KW-0472">Membrane</keyword>
<keyword evidence="7" id="KW-1133">Transmembrane helix</keyword>
<reference evidence="11 12" key="1">
    <citation type="submission" date="2024-01" db="EMBL/GenBank/DDBJ databases">
        <title>Genome assemblies of Stephania.</title>
        <authorList>
            <person name="Yang L."/>
        </authorList>
    </citation>
    <scope>NUCLEOTIDE SEQUENCE [LARGE SCALE GENOMIC DNA]</scope>
    <source>
        <strain evidence="11">YNDBR</strain>
        <tissue evidence="11">Leaf</tissue>
    </source>
</reference>
<keyword evidence="9" id="KW-0675">Receptor</keyword>
<dbReference type="PANTHER" id="PTHR27004:SF428">
    <property type="entry name" value="OS01G0160600 PROTEIN"/>
    <property type="match status" value="1"/>
</dbReference>
<dbReference type="Proteomes" id="UP001420932">
    <property type="component" value="Unassembled WGS sequence"/>
</dbReference>
<dbReference type="Gene3D" id="3.80.10.10">
    <property type="entry name" value="Ribonuclease Inhibitor"/>
    <property type="match status" value="1"/>
</dbReference>
<dbReference type="InterPro" id="IPR032675">
    <property type="entry name" value="LRR_dom_sf"/>
</dbReference>
<keyword evidence="3" id="KW-1003">Cell membrane</keyword>
<evidence type="ECO:0000256" key="7">
    <source>
        <dbReference type="ARBA" id="ARBA00022989"/>
    </source>
</evidence>
<dbReference type="PANTHER" id="PTHR27004">
    <property type="entry name" value="RECEPTOR-LIKE PROTEIN 12 ISOFORM X1"/>
    <property type="match status" value="1"/>
</dbReference>
<evidence type="ECO:0000256" key="3">
    <source>
        <dbReference type="ARBA" id="ARBA00022475"/>
    </source>
</evidence>
<name>A0AAP0L1V4_9MAGN</name>
<evidence type="ECO:0000313" key="11">
    <source>
        <dbReference type="EMBL" id="KAK9161987.1"/>
    </source>
</evidence>
<dbReference type="FunFam" id="3.80.10.10:FF:000356">
    <property type="entry name" value="LRR receptor-like serine/threonine-protein kinase"/>
    <property type="match status" value="1"/>
</dbReference>
<dbReference type="PRINTS" id="PR00019">
    <property type="entry name" value="LEURICHRPT"/>
</dbReference>
<evidence type="ECO:0000256" key="10">
    <source>
        <dbReference type="ARBA" id="ARBA00023180"/>
    </source>
</evidence>
<evidence type="ECO:0000313" key="12">
    <source>
        <dbReference type="Proteomes" id="UP001420932"/>
    </source>
</evidence>
<evidence type="ECO:0000256" key="9">
    <source>
        <dbReference type="ARBA" id="ARBA00023170"/>
    </source>
</evidence>
<sequence>MDLNKMNLSMSGNELVLLWTLMFLHELFYGRNWVLSLLHILYILNAEDFSSNNFEGEIPELIGDFKSLVVLNLSYNGLEGKIPSSLGNLRDLQLLDLSNNNLSGEIPPQLRNMYCLAKILSIERLIRVDKLQKPLKMGLKESEEWTVVSRRCRRRDRDDQSQTTGRPRWGTRMEAQPVMQCKWRDFQIEYDRFQRRV</sequence>
<evidence type="ECO:0000256" key="8">
    <source>
        <dbReference type="ARBA" id="ARBA00023136"/>
    </source>
</evidence>
<keyword evidence="4" id="KW-0433">Leucine-rich repeat</keyword>
<evidence type="ECO:0000256" key="1">
    <source>
        <dbReference type="ARBA" id="ARBA00004251"/>
    </source>
</evidence>
<comment type="subcellular location">
    <subcellularLocation>
        <location evidence="1">Cell membrane</location>
        <topology evidence="1">Single-pass type I membrane protein</topology>
    </subcellularLocation>
</comment>
<dbReference type="GO" id="GO:0005886">
    <property type="term" value="C:plasma membrane"/>
    <property type="evidence" value="ECO:0007669"/>
    <property type="project" value="UniProtKB-SubCell"/>
</dbReference>
<accession>A0AAP0L1V4</accession>
<gene>
    <name evidence="11" type="ORF">Syun_002889</name>
</gene>
<dbReference type="SUPFAM" id="SSF52058">
    <property type="entry name" value="L domain-like"/>
    <property type="match status" value="1"/>
</dbReference>
<proteinExistence type="inferred from homology"/>
<comment type="caution">
    <text evidence="11">The sequence shown here is derived from an EMBL/GenBank/DDBJ whole genome shotgun (WGS) entry which is preliminary data.</text>
</comment>
<evidence type="ECO:0000256" key="6">
    <source>
        <dbReference type="ARBA" id="ARBA00022737"/>
    </source>
</evidence>
<keyword evidence="6" id="KW-0677">Repeat</keyword>
<keyword evidence="12" id="KW-1185">Reference proteome</keyword>
<organism evidence="11 12">
    <name type="scientific">Stephania yunnanensis</name>
    <dbReference type="NCBI Taxonomy" id="152371"/>
    <lineage>
        <taxon>Eukaryota</taxon>
        <taxon>Viridiplantae</taxon>
        <taxon>Streptophyta</taxon>
        <taxon>Embryophyta</taxon>
        <taxon>Tracheophyta</taxon>
        <taxon>Spermatophyta</taxon>
        <taxon>Magnoliopsida</taxon>
        <taxon>Ranunculales</taxon>
        <taxon>Menispermaceae</taxon>
        <taxon>Menispermoideae</taxon>
        <taxon>Cissampelideae</taxon>
        <taxon>Stephania</taxon>
    </lineage>
</organism>